<dbReference type="AlphaFoldDB" id="A0A5J4P6M1"/>
<accession>A0A5J4P6M1</accession>
<organism evidence="1">
    <name type="scientific">termite gut metagenome</name>
    <dbReference type="NCBI Taxonomy" id="433724"/>
    <lineage>
        <taxon>unclassified sequences</taxon>
        <taxon>metagenomes</taxon>
        <taxon>organismal metagenomes</taxon>
    </lineage>
</organism>
<evidence type="ECO:0000313" key="1">
    <source>
        <dbReference type="EMBL" id="KAA6304680.1"/>
    </source>
</evidence>
<proteinExistence type="predicted"/>
<feature type="non-terminal residue" evidence="1">
    <location>
        <position position="1"/>
    </location>
</feature>
<reference evidence="1" key="1">
    <citation type="submission" date="2019-03" db="EMBL/GenBank/DDBJ databases">
        <title>Single cell metagenomics reveals metabolic interactions within the superorganism composed of flagellate Streblomastix strix and complex community of Bacteroidetes bacteria on its surface.</title>
        <authorList>
            <person name="Treitli S.C."/>
            <person name="Kolisko M."/>
            <person name="Husnik F."/>
            <person name="Keeling P."/>
            <person name="Hampl V."/>
        </authorList>
    </citation>
    <scope>NUCLEOTIDE SEQUENCE</scope>
    <source>
        <strain evidence="1">STM</strain>
    </source>
</reference>
<sequence>KLNFEEPVRVFYKMLNKKVAFNT</sequence>
<protein>
    <submittedName>
        <fullName evidence="1">Uncharacterized protein</fullName>
    </submittedName>
</protein>
<comment type="caution">
    <text evidence="1">The sequence shown here is derived from an EMBL/GenBank/DDBJ whole genome shotgun (WGS) entry which is preliminary data.</text>
</comment>
<dbReference type="EMBL" id="SNRY01011315">
    <property type="protein sequence ID" value="KAA6304680.1"/>
    <property type="molecule type" value="Genomic_DNA"/>
</dbReference>
<name>A0A5J4P6M1_9ZZZZ</name>
<gene>
    <name evidence="1" type="ORF">EZS27_043672</name>
</gene>